<reference evidence="10" key="1">
    <citation type="submission" date="2020-08" db="EMBL/GenBank/DDBJ databases">
        <title>Genome public.</title>
        <authorList>
            <person name="Liu C."/>
            <person name="Sun Q."/>
        </authorList>
    </citation>
    <scope>NUCLEOTIDE SEQUENCE</scope>
    <source>
        <strain evidence="10">BX12</strain>
    </source>
</reference>
<evidence type="ECO:0000256" key="5">
    <source>
        <dbReference type="ARBA" id="ARBA00022679"/>
    </source>
</evidence>
<keyword evidence="4 8" id="KW-0489">Methyltransferase</keyword>
<evidence type="ECO:0000256" key="2">
    <source>
        <dbReference type="ARBA" id="ARBA00005879"/>
    </source>
</evidence>
<keyword evidence="6" id="KW-0949">S-adenosyl-L-methionine</keyword>
<dbReference type="InterPro" id="IPR014776">
    <property type="entry name" value="4pyrrole_Mease_sub2"/>
</dbReference>
<evidence type="ECO:0000256" key="8">
    <source>
        <dbReference type="RuleBase" id="RU003960"/>
    </source>
</evidence>
<evidence type="ECO:0000313" key="11">
    <source>
        <dbReference type="Proteomes" id="UP000602647"/>
    </source>
</evidence>
<evidence type="ECO:0000313" key="10">
    <source>
        <dbReference type="EMBL" id="MBC6678386.1"/>
    </source>
</evidence>
<dbReference type="GO" id="GO:0009236">
    <property type="term" value="P:cobalamin biosynthetic process"/>
    <property type="evidence" value="ECO:0007669"/>
    <property type="project" value="UniProtKB-UniRule"/>
</dbReference>
<dbReference type="PIRSF" id="PIRSF036427">
    <property type="entry name" value="Precrrn-2_mtase"/>
    <property type="match status" value="1"/>
</dbReference>
<evidence type="ECO:0000256" key="3">
    <source>
        <dbReference type="ARBA" id="ARBA00022573"/>
    </source>
</evidence>
<dbReference type="InterPro" id="IPR006364">
    <property type="entry name" value="CobI/CbiL/CobIJ_dom"/>
</dbReference>
<dbReference type="Gene3D" id="3.40.1010.10">
    <property type="entry name" value="Cobalt-precorrin-4 Transmethylase, Domain 1"/>
    <property type="match status" value="1"/>
</dbReference>
<dbReference type="GO" id="GO:0032259">
    <property type="term" value="P:methylation"/>
    <property type="evidence" value="ECO:0007669"/>
    <property type="project" value="UniProtKB-KW"/>
</dbReference>
<evidence type="ECO:0000259" key="9">
    <source>
        <dbReference type="Pfam" id="PF00590"/>
    </source>
</evidence>
<proteinExistence type="inferred from homology"/>
<dbReference type="InterPro" id="IPR003043">
    <property type="entry name" value="Uropor_MeTrfase_CS"/>
</dbReference>
<protein>
    <submittedName>
        <fullName evidence="10">Precorrin-2 C(20)-methyltransferase</fullName>
        <ecNumber evidence="10">2.1.1.130</ecNumber>
    </submittedName>
</protein>
<dbReference type="Gene3D" id="3.30.950.10">
    <property type="entry name" value="Methyltransferase, Cobalt-precorrin-4 Transmethylase, Domain 2"/>
    <property type="match status" value="1"/>
</dbReference>
<dbReference type="NCBIfam" id="TIGR01467">
    <property type="entry name" value="cobI_cbiL"/>
    <property type="match status" value="1"/>
</dbReference>
<evidence type="ECO:0000256" key="4">
    <source>
        <dbReference type="ARBA" id="ARBA00022603"/>
    </source>
</evidence>
<dbReference type="PANTHER" id="PTHR43467">
    <property type="entry name" value="COBALT-PRECORRIN-2 C(20)-METHYLTRANSFERASE"/>
    <property type="match status" value="1"/>
</dbReference>
<accession>A0A923SPD4</accession>
<dbReference type="InterPro" id="IPR035996">
    <property type="entry name" value="4pyrrol_Methylase_sf"/>
</dbReference>
<evidence type="ECO:0000256" key="1">
    <source>
        <dbReference type="ARBA" id="ARBA00004953"/>
    </source>
</evidence>
<dbReference type="SUPFAM" id="SSF53790">
    <property type="entry name" value="Tetrapyrrole methylase"/>
    <property type="match status" value="1"/>
</dbReference>
<evidence type="ECO:0000256" key="6">
    <source>
        <dbReference type="ARBA" id="ARBA00022691"/>
    </source>
</evidence>
<keyword evidence="11" id="KW-1185">Reference proteome</keyword>
<evidence type="ECO:0000256" key="7">
    <source>
        <dbReference type="PIRNR" id="PIRNR036427"/>
    </source>
</evidence>
<dbReference type="PROSITE" id="PS00840">
    <property type="entry name" value="SUMT_2"/>
    <property type="match status" value="1"/>
</dbReference>
<comment type="caution">
    <text evidence="10">The sequence shown here is derived from an EMBL/GenBank/DDBJ whole genome shotgun (WGS) entry which is preliminary data.</text>
</comment>
<dbReference type="InterPro" id="IPR012382">
    <property type="entry name" value="CobI/CbiL"/>
</dbReference>
<comment type="pathway">
    <text evidence="1">Cofactor biosynthesis; adenosylcobalamin biosynthesis.</text>
</comment>
<gene>
    <name evidence="10" type="primary">cobI</name>
    <name evidence="10" type="ORF">H9L42_00880</name>
</gene>
<name>A0A923SPD4_9FIRM</name>
<dbReference type="GO" id="GO:0030788">
    <property type="term" value="F:precorrin-2 C20-methyltransferase activity"/>
    <property type="evidence" value="ECO:0007669"/>
    <property type="project" value="UniProtKB-EC"/>
</dbReference>
<dbReference type="EMBL" id="JACRYT010000001">
    <property type="protein sequence ID" value="MBC6678386.1"/>
    <property type="molecule type" value="Genomic_DNA"/>
</dbReference>
<dbReference type="CDD" id="cd11645">
    <property type="entry name" value="Precorrin_2_C20_MT"/>
    <property type="match status" value="1"/>
</dbReference>
<keyword evidence="5 8" id="KW-0808">Transferase</keyword>
<dbReference type="PANTHER" id="PTHR43467:SF2">
    <property type="entry name" value="COBALT-PRECORRIN-2 C(20)-METHYLTRANSFERASE"/>
    <property type="match status" value="1"/>
</dbReference>
<feature type="domain" description="Tetrapyrrole methylase" evidence="9">
    <location>
        <begin position="5"/>
        <end position="211"/>
    </location>
</feature>
<keyword evidence="3" id="KW-0169">Cobalamin biosynthesis</keyword>
<dbReference type="Proteomes" id="UP000602647">
    <property type="component" value="Unassembled WGS sequence"/>
</dbReference>
<organism evidence="10 11">
    <name type="scientific">Zhenpiania hominis</name>
    <dbReference type="NCBI Taxonomy" id="2763644"/>
    <lineage>
        <taxon>Bacteria</taxon>
        <taxon>Bacillati</taxon>
        <taxon>Bacillota</taxon>
        <taxon>Clostridia</taxon>
        <taxon>Peptostreptococcales</taxon>
        <taxon>Anaerovoracaceae</taxon>
        <taxon>Zhenpiania</taxon>
    </lineage>
</organism>
<dbReference type="AlphaFoldDB" id="A0A923SPD4"/>
<comment type="similarity">
    <text evidence="2 7 8">Belongs to the precorrin methyltransferase family.</text>
</comment>
<sequence length="231" mass="25171">MSMAKLYGLGVGPGDPELMTLKAVRLIKECAIIAVPASGQDVNAALTIAVGAVPELSQREITEIPMPMIRDKEKLRESHDAAARQVIEFLQEGKDVAFLTLGDPSIYSTYIYIHKRVLAAGFEAQLVPGIPSFCAAAARLNEGLTETSQALHVIPASYKGLAEAMELPGTKVLMKSGKSIGKIRDLIQQQPERWEAKMVERCGMEGERVFLSAEEIDPQASYFSIVVVKDR</sequence>
<dbReference type="Pfam" id="PF00590">
    <property type="entry name" value="TP_methylase"/>
    <property type="match status" value="1"/>
</dbReference>
<dbReference type="InterPro" id="IPR014777">
    <property type="entry name" value="4pyrrole_Mease_sub1"/>
</dbReference>
<dbReference type="InterPro" id="IPR000878">
    <property type="entry name" value="4pyrrol_Mease"/>
</dbReference>
<dbReference type="EC" id="2.1.1.130" evidence="10"/>